<evidence type="ECO:0000313" key="5">
    <source>
        <dbReference type="Proteomes" id="UP000007879"/>
    </source>
</evidence>
<dbReference type="SUPFAM" id="SSF58038">
    <property type="entry name" value="SNARE fusion complex"/>
    <property type="match status" value="1"/>
</dbReference>
<reference evidence="5" key="1">
    <citation type="journal article" date="2010" name="Nature">
        <title>The Amphimedon queenslandica genome and the evolution of animal complexity.</title>
        <authorList>
            <person name="Srivastava M."/>
            <person name="Simakov O."/>
            <person name="Chapman J."/>
            <person name="Fahey B."/>
            <person name="Gauthier M.E."/>
            <person name="Mitros T."/>
            <person name="Richards G.S."/>
            <person name="Conaco C."/>
            <person name="Dacre M."/>
            <person name="Hellsten U."/>
            <person name="Larroux C."/>
            <person name="Putnam N.H."/>
            <person name="Stanke M."/>
            <person name="Adamska M."/>
            <person name="Darling A."/>
            <person name="Degnan S.M."/>
            <person name="Oakley T.H."/>
            <person name="Plachetzki D.C."/>
            <person name="Zhai Y."/>
            <person name="Adamski M."/>
            <person name="Calcino A."/>
            <person name="Cummins S.F."/>
            <person name="Goodstein D.M."/>
            <person name="Harris C."/>
            <person name="Jackson D.J."/>
            <person name="Leys S.P."/>
            <person name="Shu S."/>
            <person name="Woodcroft B.J."/>
            <person name="Vervoort M."/>
            <person name="Kosik K.S."/>
            <person name="Manning G."/>
            <person name="Degnan B.M."/>
            <person name="Rokhsar D.S."/>
        </authorList>
    </citation>
    <scope>NUCLEOTIDE SEQUENCE [LARGE SCALE GENOMIC DNA]</scope>
</reference>
<keyword evidence="2" id="KW-0472">Membrane</keyword>
<dbReference type="GO" id="GO:0016192">
    <property type="term" value="P:vesicle-mediated transport"/>
    <property type="evidence" value="ECO:0007669"/>
    <property type="project" value="InterPro"/>
</dbReference>
<reference evidence="4" key="2">
    <citation type="submission" date="2024-06" db="UniProtKB">
        <authorList>
            <consortium name="EnsemblMetazoa"/>
        </authorList>
    </citation>
    <scope>IDENTIFICATION</scope>
</reference>
<protein>
    <recommendedName>
        <fullName evidence="3">V-SNARE coiled-coil homology domain-containing protein</fullName>
    </recommendedName>
</protein>
<evidence type="ECO:0000313" key="4">
    <source>
        <dbReference type="EnsemblMetazoa" id="XP_019861567.1"/>
    </source>
</evidence>
<dbReference type="Pfam" id="PF00957">
    <property type="entry name" value="Synaptobrevin"/>
    <property type="match status" value="1"/>
</dbReference>
<keyword evidence="2" id="KW-0812">Transmembrane</keyword>
<dbReference type="PROSITE" id="PS50892">
    <property type="entry name" value="V_SNARE"/>
    <property type="match status" value="1"/>
</dbReference>
<sequence>MKDNIEKACARGDELNDLDVRAENLNEDAGLFQKQSTQLRRKYRNKNYKLWAILICIILIIVLAIAGVVAGLLGCHFHKNCSL</sequence>
<dbReference type="PRINTS" id="PR00219">
    <property type="entry name" value="SYNAPTOBREVN"/>
</dbReference>
<accession>A0AAN0JWV2</accession>
<feature type="domain" description="V-SNARE coiled-coil homology" evidence="3">
    <location>
        <begin position="1"/>
        <end position="46"/>
    </location>
</feature>
<evidence type="ECO:0000256" key="1">
    <source>
        <dbReference type="PROSITE-ProRule" id="PRU00290"/>
    </source>
</evidence>
<dbReference type="InterPro" id="IPR016444">
    <property type="entry name" value="Synaptobrevin/VAMP"/>
</dbReference>
<dbReference type="RefSeq" id="XP_019861567.1">
    <property type="nucleotide sequence ID" value="XM_020006008.1"/>
</dbReference>
<name>A0AAN0JWV2_AMPQE</name>
<feature type="transmembrane region" description="Helical" evidence="2">
    <location>
        <begin position="50"/>
        <end position="73"/>
    </location>
</feature>
<dbReference type="KEGG" id="aqu:109590054"/>
<dbReference type="EnsemblMetazoa" id="XM_020006008.1">
    <property type="protein sequence ID" value="XP_019861567.1"/>
    <property type="gene ID" value="LOC109590054"/>
</dbReference>
<dbReference type="Gene3D" id="1.20.5.110">
    <property type="match status" value="1"/>
</dbReference>
<evidence type="ECO:0000259" key="3">
    <source>
        <dbReference type="PROSITE" id="PS50892"/>
    </source>
</evidence>
<proteinExistence type="predicted"/>
<keyword evidence="2" id="KW-1133">Transmembrane helix</keyword>
<dbReference type="Proteomes" id="UP000007879">
    <property type="component" value="Unassembled WGS sequence"/>
</dbReference>
<evidence type="ECO:0000256" key="2">
    <source>
        <dbReference type="SAM" id="Phobius"/>
    </source>
</evidence>
<dbReference type="GO" id="GO:0016020">
    <property type="term" value="C:membrane"/>
    <property type="evidence" value="ECO:0007669"/>
    <property type="project" value="InterPro"/>
</dbReference>
<keyword evidence="5" id="KW-1185">Reference proteome</keyword>
<keyword evidence="1" id="KW-0175">Coiled coil</keyword>
<dbReference type="PANTHER" id="PTHR45701">
    <property type="entry name" value="SYNAPTOBREVIN FAMILY MEMBER"/>
    <property type="match status" value="1"/>
</dbReference>
<dbReference type="InterPro" id="IPR001388">
    <property type="entry name" value="Synaptobrevin-like"/>
</dbReference>
<dbReference type="GeneID" id="109590054"/>
<dbReference type="InterPro" id="IPR042855">
    <property type="entry name" value="V_SNARE_CC"/>
</dbReference>
<organism evidence="4 5">
    <name type="scientific">Amphimedon queenslandica</name>
    <name type="common">Sponge</name>
    <dbReference type="NCBI Taxonomy" id="400682"/>
    <lineage>
        <taxon>Eukaryota</taxon>
        <taxon>Metazoa</taxon>
        <taxon>Porifera</taxon>
        <taxon>Demospongiae</taxon>
        <taxon>Heteroscleromorpha</taxon>
        <taxon>Haplosclerida</taxon>
        <taxon>Niphatidae</taxon>
        <taxon>Amphimedon</taxon>
    </lineage>
</organism>
<dbReference type="AlphaFoldDB" id="A0AAN0JWV2"/>